<protein>
    <submittedName>
        <fullName evidence="2">Uncharacterized protein</fullName>
    </submittedName>
</protein>
<comment type="caution">
    <text evidence="2">The sequence shown here is derived from an EMBL/GenBank/DDBJ whole genome shotgun (WGS) entry which is preliminary data.</text>
</comment>
<dbReference type="AlphaFoldDB" id="A0A918CNR7"/>
<gene>
    <name evidence="2" type="ORF">GCM10008957_47030</name>
</gene>
<evidence type="ECO:0000256" key="1">
    <source>
        <dbReference type="SAM" id="Phobius"/>
    </source>
</evidence>
<reference evidence="2" key="2">
    <citation type="submission" date="2020-09" db="EMBL/GenBank/DDBJ databases">
        <authorList>
            <person name="Sun Q."/>
            <person name="Ohkuma M."/>
        </authorList>
    </citation>
    <scope>NUCLEOTIDE SEQUENCE</scope>
    <source>
        <strain evidence="2">JCM 31311</strain>
    </source>
</reference>
<keyword evidence="1" id="KW-1133">Transmembrane helix</keyword>
<keyword evidence="1" id="KW-0472">Membrane</keyword>
<feature type="transmembrane region" description="Helical" evidence="1">
    <location>
        <begin position="12"/>
        <end position="34"/>
    </location>
</feature>
<evidence type="ECO:0000313" key="3">
    <source>
        <dbReference type="Proteomes" id="UP000603865"/>
    </source>
</evidence>
<feature type="transmembrane region" description="Helical" evidence="1">
    <location>
        <begin position="40"/>
        <end position="59"/>
    </location>
</feature>
<evidence type="ECO:0000313" key="2">
    <source>
        <dbReference type="EMBL" id="GGR30903.1"/>
    </source>
</evidence>
<dbReference type="Proteomes" id="UP000603865">
    <property type="component" value="Unassembled WGS sequence"/>
</dbReference>
<proteinExistence type="predicted"/>
<organism evidence="2 3">
    <name type="scientific">Deinococcus ruber</name>
    <dbReference type="NCBI Taxonomy" id="1848197"/>
    <lineage>
        <taxon>Bacteria</taxon>
        <taxon>Thermotogati</taxon>
        <taxon>Deinococcota</taxon>
        <taxon>Deinococci</taxon>
        <taxon>Deinococcales</taxon>
        <taxon>Deinococcaceae</taxon>
        <taxon>Deinococcus</taxon>
    </lineage>
</organism>
<reference evidence="2" key="1">
    <citation type="journal article" date="2014" name="Int. J. Syst. Evol. Microbiol.">
        <title>Complete genome sequence of Corynebacterium casei LMG S-19264T (=DSM 44701T), isolated from a smear-ripened cheese.</title>
        <authorList>
            <consortium name="US DOE Joint Genome Institute (JGI-PGF)"/>
            <person name="Walter F."/>
            <person name="Albersmeier A."/>
            <person name="Kalinowski J."/>
            <person name="Ruckert C."/>
        </authorList>
    </citation>
    <scope>NUCLEOTIDE SEQUENCE</scope>
    <source>
        <strain evidence="2">JCM 31311</strain>
    </source>
</reference>
<dbReference type="EMBL" id="BMQL01000051">
    <property type="protein sequence ID" value="GGR30903.1"/>
    <property type="molecule type" value="Genomic_DNA"/>
</dbReference>
<keyword evidence="3" id="KW-1185">Reference proteome</keyword>
<dbReference type="RefSeq" id="WP_189092957.1">
    <property type="nucleotide sequence ID" value="NZ_BMQL01000051.1"/>
</dbReference>
<keyword evidence="1" id="KW-0812">Transmembrane</keyword>
<sequence>MDDLIFGLFQLFGGLLASPFIAGLLCGLTALYGVGSDWPAWASSVFALGWAGLWAFALWRLRS</sequence>
<name>A0A918CNR7_9DEIO</name>
<accession>A0A918CNR7</accession>